<name>A0A2U3AQC3_9BACL</name>
<gene>
    <name evidence="1" type="ORF">DEX24_00125</name>
</gene>
<keyword evidence="2" id="KW-1185">Reference proteome</keyword>
<protein>
    <recommendedName>
        <fullName evidence="3">YkyB-like protein</fullName>
    </recommendedName>
</protein>
<comment type="caution">
    <text evidence="1">The sequence shown here is derived from an EMBL/GenBank/DDBJ whole genome shotgun (WGS) entry which is preliminary data.</text>
</comment>
<dbReference type="Proteomes" id="UP000245938">
    <property type="component" value="Unassembled WGS sequence"/>
</dbReference>
<sequence>MAEKYNVELLAQAICSVNKHAKTAPDNKGLYTLKKEAINKLLHLKLAKRVGLHFVDHPRFSQQQSSVLISCANYYFHTLPKKEDFKLLKHLGHLDKNYRNPIERMALSRAKTILNEFLAESSIDRSSPVVSDKILPPKPKKRKPYLKDTSYFYGH</sequence>
<accession>A0A2U3AQC3</accession>
<dbReference type="EMBL" id="QFVR01000001">
    <property type="protein sequence ID" value="PWI26743.1"/>
    <property type="molecule type" value="Genomic_DNA"/>
</dbReference>
<dbReference type="OrthoDB" id="2360869at2"/>
<evidence type="ECO:0008006" key="3">
    <source>
        <dbReference type="Google" id="ProtNLM"/>
    </source>
</evidence>
<dbReference type="InterPro" id="IPR025552">
    <property type="entry name" value="YkyB"/>
</dbReference>
<evidence type="ECO:0000313" key="1">
    <source>
        <dbReference type="EMBL" id="PWI26743.1"/>
    </source>
</evidence>
<organism evidence="1 2">
    <name type="scientific">Kurthia sibirica</name>
    <dbReference type="NCBI Taxonomy" id="202750"/>
    <lineage>
        <taxon>Bacteria</taxon>
        <taxon>Bacillati</taxon>
        <taxon>Bacillota</taxon>
        <taxon>Bacilli</taxon>
        <taxon>Bacillales</taxon>
        <taxon>Caryophanaceae</taxon>
        <taxon>Kurthia</taxon>
    </lineage>
</organism>
<dbReference type="AlphaFoldDB" id="A0A2U3AQC3"/>
<proteinExistence type="predicted"/>
<dbReference type="Pfam" id="PF14177">
    <property type="entry name" value="YkyB"/>
    <property type="match status" value="1"/>
</dbReference>
<dbReference type="RefSeq" id="WP_109304367.1">
    <property type="nucleotide sequence ID" value="NZ_BJUF01000001.1"/>
</dbReference>
<evidence type="ECO:0000313" key="2">
    <source>
        <dbReference type="Proteomes" id="UP000245938"/>
    </source>
</evidence>
<reference evidence="1 2" key="1">
    <citation type="submission" date="2018-05" db="EMBL/GenBank/DDBJ databases">
        <title>Kurthia sibirica genome sequence.</title>
        <authorList>
            <person name="Maclea K.S."/>
            <person name="Goen A.E."/>
        </authorList>
    </citation>
    <scope>NUCLEOTIDE SEQUENCE [LARGE SCALE GENOMIC DNA]</scope>
    <source>
        <strain evidence="1 2">ATCC 49154</strain>
    </source>
</reference>